<accession>A0A1I7H655</accession>
<name>A0A1I7H655_9PROT</name>
<dbReference type="RefSeq" id="WP_074927991.1">
    <property type="nucleotide sequence ID" value="NZ_FPBL01000004.1"/>
</dbReference>
<organism evidence="1 2">
    <name type="scientific">Nitrosomonas eutropha</name>
    <dbReference type="NCBI Taxonomy" id="916"/>
    <lineage>
        <taxon>Bacteria</taxon>
        <taxon>Pseudomonadati</taxon>
        <taxon>Pseudomonadota</taxon>
        <taxon>Betaproteobacteria</taxon>
        <taxon>Nitrosomonadales</taxon>
        <taxon>Nitrosomonadaceae</taxon>
        <taxon>Nitrosomonas</taxon>
    </lineage>
</organism>
<protein>
    <submittedName>
        <fullName evidence="1">Toxin of toxin-antitoxin type 1 system</fullName>
    </submittedName>
</protein>
<dbReference type="EMBL" id="FPBL01000004">
    <property type="protein sequence ID" value="SFU56207.1"/>
    <property type="molecule type" value="Genomic_DNA"/>
</dbReference>
<dbReference type="OrthoDB" id="8480228at2"/>
<evidence type="ECO:0000313" key="1">
    <source>
        <dbReference type="EMBL" id="SFU56207.1"/>
    </source>
</evidence>
<dbReference type="InterPro" id="IPR024640">
    <property type="entry name" value="Toxin-antitoxin_type_1_toxin"/>
</dbReference>
<gene>
    <name evidence="1" type="ORF">SAMN05216339_10493</name>
</gene>
<proteinExistence type="predicted"/>
<reference evidence="1 2" key="1">
    <citation type="submission" date="2016-10" db="EMBL/GenBank/DDBJ databases">
        <authorList>
            <person name="de Groot N.N."/>
        </authorList>
    </citation>
    <scope>NUCLEOTIDE SEQUENCE [LARGE SCALE GENOMIC DNA]</scope>
    <source>
        <strain evidence="1 2">Nm24</strain>
    </source>
</reference>
<sequence>MTTQHLIEPGQVVHQAAAILASLEYIDQGAAQRLGPLAEAVANAFMVVYYQAETGRATRNDFCEALEAIRRSLPQA</sequence>
<dbReference type="AlphaFoldDB" id="A0A1I7H655"/>
<dbReference type="Pfam" id="PF12703">
    <property type="entry name" value="ptaRNA1_toxin"/>
    <property type="match status" value="1"/>
</dbReference>
<dbReference type="Proteomes" id="UP000183926">
    <property type="component" value="Unassembled WGS sequence"/>
</dbReference>
<evidence type="ECO:0000313" key="2">
    <source>
        <dbReference type="Proteomes" id="UP000183926"/>
    </source>
</evidence>